<dbReference type="Gene3D" id="3.40.50.970">
    <property type="match status" value="2"/>
</dbReference>
<evidence type="ECO:0000313" key="7">
    <source>
        <dbReference type="EMBL" id="OWT63904.1"/>
    </source>
</evidence>
<dbReference type="Pfam" id="PF02776">
    <property type="entry name" value="TPP_enzyme_N"/>
    <property type="match status" value="1"/>
</dbReference>
<dbReference type="InterPro" id="IPR029061">
    <property type="entry name" value="THDP-binding"/>
</dbReference>
<evidence type="ECO:0000256" key="2">
    <source>
        <dbReference type="ARBA" id="ARBA00023052"/>
    </source>
</evidence>
<dbReference type="PANTHER" id="PTHR18968:SF164">
    <property type="entry name" value="PYRUVATE DECARBOXYLASE"/>
    <property type="match status" value="1"/>
</dbReference>
<dbReference type="InterPro" id="IPR029035">
    <property type="entry name" value="DHS-like_NAD/FAD-binding_dom"/>
</dbReference>
<name>A0A225MRJ3_9BURK</name>
<keyword evidence="2 3" id="KW-0786">Thiamine pyrophosphate</keyword>
<accession>A0A225MRJ3</accession>
<dbReference type="PANTHER" id="PTHR18968">
    <property type="entry name" value="THIAMINE PYROPHOSPHATE ENZYMES"/>
    <property type="match status" value="1"/>
</dbReference>
<dbReference type="InterPro" id="IPR000399">
    <property type="entry name" value="TPP-bd_CS"/>
</dbReference>
<dbReference type="CDD" id="cd07035">
    <property type="entry name" value="TPP_PYR_POX_like"/>
    <property type="match status" value="1"/>
</dbReference>
<dbReference type="SUPFAM" id="SSF52467">
    <property type="entry name" value="DHS-like NAD/FAD-binding domain"/>
    <property type="match status" value="1"/>
</dbReference>
<dbReference type="Gene3D" id="3.40.50.1220">
    <property type="entry name" value="TPP-binding domain"/>
    <property type="match status" value="1"/>
</dbReference>
<organism evidence="7 8">
    <name type="scientific">Candidimonas nitroreducens</name>
    <dbReference type="NCBI Taxonomy" id="683354"/>
    <lineage>
        <taxon>Bacteria</taxon>
        <taxon>Pseudomonadati</taxon>
        <taxon>Pseudomonadota</taxon>
        <taxon>Betaproteobacteria</taxon>
        <taxon>Burkholderiales</taxon>
        <taxon>Alcaligenaceae</taxon>
        <taxon>Candidimonas</taxon>
    </lineage>
</organism>
<evidence type="ECO:0000259" key="5">
    <source>
        <dbReference type="Pfam" id="PF02775"/>
    </source>
</evidence>
<dbReference type="InterPro" id="IPR045229">
    <property type="entry name" value="TPP_enz"/>
</dbReference>
<dbReference type="Proteomes" id="UP000214603">
    <property type="component" value="Unassembled WGS sequence"/>
</dbReference>
<dbReference type="InterPro" id="IPR011766">
    <property type="entry name" value="TPP_enzyme_TPP-bd"/>
</dbReference>
<evidence type="ECO:0000313" key="8">
    <source>
        <dbReference type="Proteomes" id="UP000214603"/>
    </source>
</evidence>
<dbReference type="InterPro" id="IPR012000">
    <property type="entry name" value="Thiamin_PyroP_enz_cen_dom"/>
</dbReference>
<comment type="similarity">
    <text evidence="1 3">Belongs to the TPP enzyme family.</text>
</comment>
<evidence type="ECO:0000259" key="6">
    <source>
        <dbReference type="Pfam" id="PF02776"/>
    </source>
</evidence>
<feature type="domain" description="Thiamine pyrophosphate enzyme central" evidence="4">
    <location>
        <begin position="217"/>
        <end position="318"/>
    </location>
</feature>
<comment type="caution">
    <text evidence="7">The sequence shown here is derived from an EMBL/GenBank/DDBJ whole genome shotgun (WGS) entry which is preliminary data.</text>
</comment>
<dbReference type="GO" id="GO:0009099">
    <property type="term" value="P:L-valine biosynthetic process"/>
    <property type="evidence" value="ECO:0007669"/>
    <property type="project" value="TreeGrafter"/>
</dbReference>
<dbReference type="RefSeq" id="WP_088602484.1">
    <property type="nucleotide sequence ID" value="NZ_NJIH01000003.1"/>
</dbReference>
<dbReference type="EMBL" id="NJIH01000003">
    <property type="protein sequence ID" value="OWT63904.1"/>
    <property type="molecule type" value="Genomic_DNA"/>
</dbReference>
<dbReference type="AlphaFoldDB" id="A0A225MRJ3"/>
<dbReference type="Pfam" id="PF02775">
    <property type="entry name" value="TPP_enzyme_C"/>
    <property type="match status" value="1"/>
</dbReference>
<proteinExistence type="inferred from homology"/>
<gene>
    <name evidence="7" type="ORF">CEY11_06265</name>
</gene>
<feature type="domain" description="Thiamine pyrophosphate enzyme N-terminal TPP-binding" evidence="6">
    <location>
        <begin position="13"/>
        <end position="141"/>
    </location>
</feature>
<dbReference type="GO" id="GO:0030976">
    <property type="term" value="F:thiamine pyrophosphate binding"/>
    <property type="evidence" value="ECO:0007669"/>
    <property type="project" value="InterPro"/>
</dbReference>
<dbReference type="GO" id="GO:0003984">
    <property type="term" value="F:acetolactate synthase activity"/>
    <property type="evidence" value="ECO:0007669"/>
    <property type="project" value="TreeGrafter"/>
</dbReference>
<evidence type="ECO:0000256" key="3">
    <source>
        <dbReference type="RuleBase" id="RU362132"/>
    </source>
</evidence>
<dbReference type="Pfam" id="PF00205">
    <property type="entry name" value="TPP_enzyme_M"/>
    <property type="match status" value="1"/>
</dbReference>
<evidence type="ECO:0000256" key="1">
    <source>
        <dbReference type="ARBA" id="ARBA00007812"/>
    </source>
</evidence>
<dbReference type="GO" id="GO:0000287">
    <property type="term" value="F:magnesium ion binding"/>
    <property type="evidence" value="ECO:0007669"/>
    <property type="project" value="InterPro"/>
</dbReference>
<dbReference type="InterPro" id="IPR012001">
    <property type="entry name" value="Thiamin_PyroP_enz_TPP-bd_dom"/>
</dbReference>
<feature type="domain" description="Thiamine pyrophosphate enzyme TPP-binding" evidence="5">
    <location>
        <begin position="418"/>
        <end position="569"/>
    </location>
</feature>
<keyword evidence="8" id="KW-1185">Reference proteome</keyword>
<protein>
    <recommendedName>
        <fullName evidence="9">Acetolactate synthase</fullName>
    </recommendedName>
</protein>
<evidence type="ECO:0000259" key="4">
    <source>
        <dbReference type="Pfam" id="PF00205"/>
    </source>
</evidence>
<dbReference type="PROSITE" id="PS00187">
    <property type="entry name" value="TPP_ENZYMES"/>
    <property type="match status" value="1"/>
</dbReference>
<dbReference type="OrthoDB" id="2254214at2"/>
<reference evidence="8" key="1">
    <citation type="submission" date="2017-06" db="EMBL/GenBank/DDBJ databases">
        <title>Herbaspirillum phytohormonus sp. nov., isolated from the root nodule of Robinia pseudoacacia in lead-zinc mine.</title>
        <authorList>
            <person name="Fan M."/>
            <person name="Lin Y."/>
        </authorList>
    </citation>
    <scope>NUCLEOTIDE SEQUENCE [LARGE SCALE GENOMIC DNA]</scope>
    <source>
        <strain evidence="8">SC-089</strain>
    </source>
</reference>
<dbReference type="NCBIfam" id="NF006203">
    <property type="entry name" value="PRK08327.1"/>
    <property type="match status" value="1"/>
</dbReference>
<dbReference type="GO" id="GO:0009097">
    <property type="term" value="P:isoleucine biosynthetic process"/>
    <property type="evidence" value="ECO:0007669"/>
    <property type="project" value="TreeGrafter"/>
</dbReference>
<dbReference type="GO" id="GO:0050660">
    <property type="term" value="F:flavin adenine dinucleotide binding"/>
    <property type="evidence" value="ECO:0007669"/>
    <property type="project" value="TreeGrafter"/>
</dbReference>
<sequence length="576" mass="62030">MDQKIEQPPSSTTVSEAYLAHLRARGIEYLYMGAGTDTAPIVEAYAHVGNAARYPTPVVAAHENLAVGMAHGYYMVTGKPQAVMLHVTVGAANAICALMNAKRSQIPIFFTAGRTPLYEQGILGCRNSPIHWAQEMYDQAGMARELVKWDYELRDGRNVTHIVDRALDIAMTHPKGPIYLTLPREVLAQSLSAQAVGSERINEPQRAGVRVNDQDLTALAQRLKVSSYPVIVTASSGIEPATVSLLSELTREFGIGVVESMPHYVNIPSGHPLYLGTNASAALRKADLVIVLECDVPWIPEAGGPPAEAFVAHVAVDPLFGDLPVRGFRNDLLVSCEALPFLSQLKEALSREQVQASAPARYAQLSADAEKYQATLARSAQQDESTGGAITKIFLSRCVDQVKPGDAVLVNEYSVLPEHMHFGQGGTYFLNSTAGGLGWAFPAALGAQQALPDRTVIAVHGDGAYIFSNPAACHHAAQLYQLPVLVLVYNNSHWHAVEKSTLAIYPGGATHLAVDAGQKSPLSSLAPVPDFEAYAEASGGYGERVVRREDLVPALKRALHVVQHEKRHALLNIIGI</sequence>
<dbReference type="CDD" id="cd02002">
    <property type="entry name" value="TPP_BFDC"/>
    <property type="match status" value="1"/>
</dbReference>
<dbReference type="SUPFAM" id="SSF52518">
    <property type="entry name" value="Thiamin diphosphate-binding fold (THDP-binding)"/>
    <property type="match status" value="2"/>
</dbReference>
<dbReference type="GO" id="GO:0005948">
    <property type="term" value="C:acetolactate synthase complex"/>
    <property type="evidence" value="ECO:0007669"/>
    <property type="project" value="TreeGrafter"/>
</dbReference>
<evidence type="ECO:0008006" key="9">
    <source>
        <dbReference type="Google" id="ProtNLM"/>
    </source>
</evidence>